<dbReference type="Pfam" id="PF01554">
    <property type="entry name" value="MatE"/>
    <property type="match status" value="2"/>
</dbReference>
<evidence type="ECO:0000313" key="12">
    <source>
        <dbReference type="Proteomes" id="UP000034410"/>
    </source>
</evidence>
<feature type="transmembrane region" description="Helical" evidence="10">
    <location>
        <begin position="96"/>
        <end position="116"/>
    </location>
</feature>
<feature type="transmembrane region" description="Helical" evidence="10">
    <location>
        <begin position="421"/>
        <end position="441"/>
    </location>
</feature>
<proteinExistence type="predicted"/>
<evidence type="ECO:0000313" key="11">
    <source>
        <dbReference type="EMBL" id="AKH21022.1"/>
    </source>
</evidence>
<reference evidence="11 12" key="1">
    <citation type="journal article" date="2015" name="Genome Announc.">
        <title>Complete Genome Sequence of Sedimenticola thiotaurini Strain SIP-G1, a Polyphosphate- and Polyhydroxyalkanoate-Accumulating Sulfur-Oxidizing Gammaproteobacterium Isolated from Salt Marsh Sediments.</title>
        <authorList>
            <person name="Flood B.E."/>
            <person name="Jones D.S."/>
            <person name="Bailey J.V."/>
        </authorList>
    </citation>
    <scope>NUCLEOTIDE SEQUENCE [LARGE SCALE GENOMIC DNA]</scope>
    <source>
        <strain evidence="11 12">SIP-G1</strain>
    </source>
</reference>
<evidence type="ECO:0000256" key="9">
    <source>
        <dbReference type="ARBA" id="ARBA00031636"/>
    </source>
</evidence>
<keyword evidence="5 10" id="KW-0812">Transmembrane</keyword>
<keyword evidence="4" id="KW-1003">Cell membrane</keyword>
<dbReference type="KEGG" id="seds:AAY24_12410"/>
<sequence>MPQWLSLWRREAVPTLLLAGPLVVAQLLQVGMGFIDTVMAGRINAEVLAAVGLGSSLWNLMLLACIGATLAISPLVAHLNGAGDEQAIAGEFQQGLWVAILVGLVAVPLTYGLAAALPLLNVDPEIAPLAGDYLRVSAWGMPGLCLYLAPRYLNEGLSNTKPAMLVQSLLLPLNVLGNYLFMFGDFGITPMGASGAALSTAIGLWLGALMMFAYLWRGKRFRPLALFQNFAGPRPKEIWRILKLGLPIAVAIIMEVGMFSAVAIMMGSLGKVEMAAHQIALNYAAMMFMLPLSISQAITIRVGHAAGAGDLRLAIVRGQQGVVMAGGIMALSATMLLLFPELIVALYTNDAAVANMAMSLLFAAALFQFSDGLQVSASGALRGLKDTAVPMFITMFAYWVVGFPFAWYIGIQLAVGPQGLWGGLAVGLTTAAVLLNLRFYLLGRKKIATAAGKVTDPVGDV</sequence>
<dbReference type="GO" id="GO:0015297">
    <property type="term" value="F:antiporter activity"/>
    <property type="evidence" value="ECO:0007669"/>
    <property type="project" value="UniProtKB-KW"/>
</dbReference>
<name>A0A0F7JZ58_9GAMM</name>
<feature type="transmembrane region" description="Helical" evidence="10">
    <location>
        <begin position="196"/>
        <end position="216"/>
    </location>
</feature>
<dbReference type="GO" id="GO:0005886">
    <property type="term" value="C:plasma membrane"/>
    <property type="evidence" value="ECO:0007669"/>
    <property type="project" value="UniProtKB-SubCell"/>
</dbReference>
<gene>
    <name evidence="11" type="ORF">AAY24_12410</name>
</gene>
<evidence type="ECO:0000256" key="8">
    <source>
        <dbReference type="ARBA" id="ARBA00023136"/>
    </source>
</evidence>
<evidence type="ECO:0000256" key="10">
    <source>
        <dbReference type="SAM" id="Phobius"/>
    </source>
</evidence>
<dbReference type="PANTHER" id="PTHR43298">
    <property type="entry name" value="MULTIDRUG RESISTANCE PROTEIN NORM-RELATED"/>
    <property type="match status" value="1"/>
</dbReference>
<keyword evidence="7" id="KW-0406">Ion transport</keyword>
<dbReference type="PANTHER" id="PTHR43298:SF2">
    <property type="entry name" value="FMN_FAD EXPORTER YEEO-RELATED"/>
    <property type="match status" value="1"/>
</dbReference>
<evidence type="ECO:0000256" key="3">
    <source>
        <dbReference type="ARBA" id="ARBA00022449"/>
    </source>
</evidence>
<dbReference type="InterPro" id="IPR002528">
    <property type="entry name" value="MATE_fam"/>
</dbReference>
<evidence type="ECO:0000256" key="2">
    <source>
        <dbReference type="ARBA" id="ARBA00022448"/>
    </source>
</evidence>
<evidence type="ECO:0000256" key="7">
    <source>
        <dbReference type="ARBA" id="ARBA00023065"/>
    </source>
</evidence>
<feature type="transmembrane region" description="Helical" evidence="10">
    <location>
        <begin position="136"/>
        <end position="153"/>
    </location>
</feature>
<dbReference type="RefSeq" id="WP_046859951.1">
    <property type="nucleotide sequence ID" value="NZ_CP011412.1"/>
</dbReference>
<dbReference type="OrthoDB" id="9780160at2"/>
<evidence type="ECO:0000256" key="5">
    <source>
        <dbReference type="ARBA" id="ARBA00022692"/>
    </source>
</evidence>
<evidence type="ECO:0000256" key="6">
    <source>
        <dbReference type="ARBA" id="ARBA00022989"/>
    </source>
</evidence>
<evidence type="ECO:0000256" key="1">
    <source>
        <dbReference type="ARBA" id="ARBA00004429"/>
    </source>
</evidence>
<dbReference type="Proteomes" id="UP000034410">
    <property type="component" value="Chromosome"/>
</dbReference>
<dbReference type="PIRSF" id="PIRSF006603">
    <property type="entry name" value="DinF"/>
    <property type="match status" value="1"/>
</dbReference>
<evidence type="ECO:0000256" key="4">
    <source>
        <dbReference type="ARBA" id="ARBA00022475"/>
    </source>
</evidence>
<dbReference type="EMBL" id="CP011412">
    <property type="protein sequence ID" value="AKH21022.1"/>
    <property type="molecule type" value="Genomic_DNA"/>
</dbReference>
<feature type="transmembrane region" description="Helical" evidence="10">
    <location>
        <begin position="321"/>
        <end position="339"/>
    </location>
</feature>
<feature type="transmembrane region" description="Helical" evidence="10">
    <location>
        <begin position="244"/>
        <end position="267"/>
    </location>
</feature>
<protein>
    <recommendedName>
        <fullName evidence="9">Multidrug-efflux transporter</fullName>
    </recommendedName>
</protein>
<dbReference type="NCBIfam" id="TIGR00797">
    <property type="entry name" value="matE"/>
    <property type="match status" value="1"/>
</dbReference>
<dbReference type="GO" id="GO:0006811">
    <property type="term" value="P:monoatomic ion transport"/>
    <property type="evidence" value="ECO:0007669"/>
    <property type="project" value="UniProtKB-KW"/>
</dbReference>
<keyword evidence="2" id="KW-0813">Transport</keyword>
<comment type="subcellular location">
    <subcellularLocation>
        <location evidence="1">Cell inner membrane</location>
        <topology evidence="1">Multi-pass membrane protein</topology>
    </subcellularLocation>
</comment>
<dbReference type="AlphaFoldDB" id="A0A0F7JZ58"/>
<keyword evidence="12" id="KW-1185">Reference proteome</keyword>
<keyword evidence="3" id="KW-0050">Antiport</keyword>
<accession>A0A0F7JZ58</accession>
<feature type="transmembrane region" description="Helical" evidence="10">
    <location>
        <begin position="279"/>
        <end position="300"/>
    </location>
</feature>
<keyword evidence="8 10" id="KW-0472">Membrane</keyword>
<feature type="transmembrane region" description="Helical" evidence="10">
    <location>
        <begin position="165"/>
        <end position="184"/>
    </location>
</feature>
<organism evidence="11 12">
    <name type="scientific">Sedimenticola thiotaurini</name>
    <dbReference type="NCBI Taxonomy" id="1543721"/>
    <lineage>
        <taxon>Bacteria</taxon>
        <taxon>Pseudomonadati</taxon>
        <taxon>Pseudomonadota</taxon>
        <taxon>Gammaproteobacteria</taxon>
        <taxon>Chromatiales</taxon>
        <taxon>Sedimenticolaceae</taxon>
        <taxon>Sedimenticola</taxon>
    </lineage>
</organism>
<dbReference type="PATRIC" id="fig|1543721.4.peg.2567"/>
<feature type="transmembrane region" description="Helical" evidence="10">
    <location>
        <begin position="56"/>
        <end position="76"/>
    </location>
</feature>
<dbReference type="InterPro" id="IPR050222">
    <property type="entry name" value="MATE_MdtK"/>
</dbReference>
<dbReference type="GO" id="GO:0042910">
    <property type="term" value="F:xenobiotic transmembrane transporter activity"/>
    <property type="evidence" value="ECO:0007669"/>
    <property type="project" value="InterPro"/>
</dbReference>
<dbReference type="CDD" id="cd13131">
    <property type="entry name" value="MATE_NorM_like"/>
    <property type="match status" value="1"/>
</dbReference>
<feature type="transmembrane region" description="Helical" evidence="10">
    <location>
        <begin position="389"/>
        <end position="409"/>
    </location>
</feature>
<keyword evidence="6 10" id="KW-1133">Transmembrane helix</keyword>
<dbReference type="InterPro" id="IPR048279">
    <property type="entry name" value="MdtK-like"/>
</dbReference>